<protein>
    <submittedName>
        <fullName evidence="8">Unannotated protein</fullName>
    </submittedName>
</protein>
<keyword evidence="5 6" id="KW-0472">Membrane</keyword>
<keyword evidence="4 6" id="KW-1133">Transmembrane helix</keyword>
<dbReference type="InterPro" id="IPR032694">
    <property type="entry name" value="CopC/D"/>
</dbReference>
<dbReference type="Pfam" id="PF05425">
    <property type="entry name" value="CopD"/>
    <property type="match status" value="1"/>
</dbReference>
<feature type="transmembrane region" description="Helical" evidence="6">
    <location>
        <begin position="45"/>
        <end position="68"/>
    </location>
</feature>
<feature type="transmembrane region" description="Helical" evidence="6">
    <location>
        <begin position="164"/>
        <end position="186"/>
    </location>
</feature>
<dbReference type="GO" id="GO:0005886">
    <property type="term" value="C:plasma membrane"/>
    <property type="evidence" value="ECO:0007669"/>
    <property type="project" value="UniProtKB-SubCell"/>
</dbReference>
<reference evidence="8" key="1">
    <citation type="submission" date="2020-05" db="EMBL/GenBank/DDBJ databases">
        <authorList>
            <person name="Chiriac C."/>
            <person name="Salcher M."/>
            <person name="Ghai R."/>
            <person name="Kavagutti S V."/>
        </authorList>
    </citation>
    <scope>NUCLEOTIDE SEQUENCE</scope>
</reference>
<dbReference type="EMBL" id="CAFBIY010000001">
    <property type="protein sequence ID" value="CAB4845842.1"/>
    <property type="molecule type" value="Genomic_DNA"/>
</dbReference>
<gene>
    <name evidence="8" type="ORF">UFOPK3267_00001</name>
</gene>
<accession>A0A6J7BJN5</accession>
<evidence type="ECO:0000256" key="6">
    <source>
        <dbReference type="SAM" id="Phobius"/>
    </source>
</evidence>
<feature type="domain" description="Copper resistance protein D" evidence="7">
    <location>
        <begin position="83"/>
        <end position="183"/>
    </location>
</feature>
<organism evidence="8">
    <name type="scientific">freshwater metagenome</name>
    <dbReference type="NCBI Taxonomy" id="449393"/>
    <lineage>
        <taxon>unclassified sequences</taxon>
        <taxon>metagenomes</taxon>
        <taxon>ecological metagenomes</taxon>
    </lineage>
</organism>
<feature type="transmembrane region" description="Helical" evidence="6">
    <location>
        <begin position="88"/>
        <end position="108"/>
    </location>
</feature>
<feature type="transmembrane region" description="Helical" evidence="6">
    <location>
        <begin position="120"/>
        <end position="144"/>
    </location>
</feature>
<evidence type="ECO:0000256" key="3">
    <source>
        <dbReference type="ARBA" id="ARBA00022692"/>
    </source>
</evidence>
<evidence type="ECO:0000256" key="5">
    <source>
        <dbReference type="ARBA" id="ARBA00023136"/>
    </source>
</evidence>
<sequence length="328" mass="33598">MFVLGSAYVVVRPERAIDPSSQIPALVPAGIAVATMGFSREQFGLIDFGVGTVHALAMAAWFGGLVLLTRVVLAGPGEEDLVHAVRGFSRISTPALWATVGTGAIQLFRLDRGALGTSHGVVVILKTLFVSLMVFVGVAARQFINQRVSRVDVMSAPLATRLRRALGIEAAVGVVVMALTAGLLTLTPSGLGAASLAPLDLGTVHKYSNPALGIDVTVAFSEKVGANDVRIEVLTAPASGTTGLAVDFLPPADTNVSGMSINYIPLTGKGAAVLRKSSGFNLAVSGSWTIRVRLGSQEIASDVVVVASTGSSNETVPVATASLAPSGT</sequence>
<dbReference type="PANTHER" id="PTHR34820:SF4">
    <property type="entry name" value="INNER MEMBRANE PROTEIN YEBZ"/>
    <property type="match status" value="1"/>
</dbReference>
<evidence type="ECO:0000256" key="2">
    <source>
        <dbReference type="ARBA" id="ARBA00022475"/>
    </source>
</evidence>
<evidence type="ECO:0000313" key="8">
    <source>
        <dbReference type="EMBL" id="CAB4845842.1"/>
    </source>
</evidence>
<dbReference type="GO" id="GO:0006825">
    <property type="term" value="P:copper ion transport"/>
    <property type="evidence" value="ECO:0007669"/>
    <property type="project" value="InterPro"/>
</dbReference>
<keyword evidence="2" id="KW-1003">Cell membrane</keyword>
<keyword evidence="3 6" id="KW-0812">Transmembrane</keyword>
<evidence type="ECO:0000256" key="4">
    <source>
        <dbReference type="ARBA" id="ARBA00022989"/>
    </source>
</evidence>
<proteinExistence type="predicted"/>
<dbReference type="PANTHER" id="PTHR34820">
    <property type="entry name" value="INNER MEMBRANE PROTEIN YEBZ"/>
    <property type="match status" value="1"/>
</dbReference>
<evidence type="ECO:0000256" key="1">
    <source>
        <dbReference type="ARBA" id="ARBA00004651"/>
    </source>
</evidence>
<name>A0A6J7BJN5_9ZZZZ</name>
<evidence type="ECO:0000259" key="7">
    <source>
        <dbReference type="Pfam" id="PF05425"/>
    </source>
</evidence>
<dbReference type="AlphaFoldDB" id="A0A6J7BJN5"/>
<dbReference type="InterPro" id="IPR008457">
    <property type="entry name" value="Cu-R_CopD_dom"/>
</dbReference>
<comment type="subcellular location">
    <subcellularLocation>
        <location evidence="1">Cell membrane</location>
        <topology evidence="1">Multi-pass membrane protein</topology>
    </subcellularLocation>
</comment>